<keyword evidence="4" id="KW-0808">Transferase</keyword>
<evidence type="ECO:0000256" key="4">
    <source>
        <dbReference type="ARBA" id="ARBA00022679"/>
    </source>
</evidence>
<dbReference type="PANTHER" id="PTHR24421">
    <property type="entry name" value="NITRATE/NITRITE SENSOR PROTEIN NARX-RELATED"/>
    <property type="match status" value="1"/>
</dbReference>
<keyword evidence="9" id="KW-0812">Transmembrane</keyword>
<evidence type="ECO:0000256" key="7">
    <source>
        <dbReference type="ARBA" id="ARBA00022840"/>
    </source>
</evidence>
<dbReference type="AlphaFoldDB" id="A0A2S7STK8"/>
<protein>
    <recommendedName>
        <fullName evidence="2">histidine kinase</fullName>
        <ecNumber evidence="2">2.7.13.3</ecNumber>
    </recommendedName>
</protein>
<comment type="catalytic activity">
    <reaction evidence="1">
        <text>ATP + protein L-histidine = ADP + protein N-phospho-L-histidine.</text>
        <dbReference type="EC" id="2.7.13.3"/>
    </reaction>
</comment>
<dbReference type="GO" id="GO:0005524">
    <property type="term" value="F:ATP binding"/>
    <property type="evidence" value="ECO:0007669"/>
    <property type="project" value="UniProtKB-KW"/>
</dbReference>
<feature type="domain" description="Histidine kinase/HSP90-like ATPase" evidence="10">
    <location>
        <begin position="167"/>
        <end position="252"/>
    </location>
</feature>
<keyword evidence="13" id="KW-1185">Reference proteome</keyword>
<dbReference type="Pfam" id="PF02518">
    <property type="entry name" value="HATPase_c"/>
    <property type="match status" value="1"/>
</dbReference>
<comment type="caution">
    <text evidence="12">The sequence shown here is derived from an EMBL/GenBank/DDBJ whole genome shotgun (WGS) entry which is preliminary data.</text>
</comment>
<dbReference type="GO" id="GO:0046983">
    <property type="term" value="F:protein dimerization activity"/>
    <property type="evidence" value="ECO:0007669"/>
    <property type="project" value="InterPro"/>
</dbReference>
<feature type="domain" description="Signal transduction histidine kinase subgroup 3 dimerisation and phosphoacceptor" evidence="11">
    <location>
        <begin position="66"/>
        <end position="122"/>
    </location>
</feature>
<evidence type="ECO:0000256" key="6">
    <source>
        <dbReference type="ARBA" id="ARBA00022777"/>
    </source>
</evidence>
<dbReference type="Pfam" id="PF07730">
    <property type="entry name" value="HisKA_3"/>
    <property type="match status" value="1"/>
</dbReference>
<keyword evidence="9" id="KW-1133">Transmembrane helix</keyword>
<evidence type="ECO:0000313" key="13">
    <source>
        <dbReference type="Proteomes" id="UP000239872"/>
    </source>
</evidence>
<dbReference type="InterPro" id="IPR050482">
    <property type="entry name" value="Sensor_HK_TwoCompSys"/>
</dbReference>
<evidence type="ECO:0000256" key="9">
    <source>
        <dbReference type="SAM" id="Phobius"/>
    </source>
</evidence>
<keyword evidence="5" id="KW-0547">Nucleotide-binding</keyword>
<dbReference type="GO" id="GO:0016020">
    <property type="term" value="C:membrane"/>
    <property type="evidence" value="ECO:0007669"/>
    <property type="project" value="InterPro"/>
</dbReference>
<gene>
    <name evidence="12" type="ORF">CJD36_016420</name>
</gene>
<keyword evidence="8" id="KW-0902">Two-component regulatory system</keyword>
<dbReference type="EMBL" id="PPSL01000004">
    <property type="protein sequence ID" value="PQJ10269.1"/>
    <property type="molecule type" value="Genomic_DNA"/>
</dbReference>
<dbReference type="CDD" id="cd16917">
    <property type="entry name" value="HATPase_UhpB-NarQ-NarX-like"/>
    <property type="match status" value="1"/>
</dbReference>
<accession>A0A2S7STK8</accession>
<keyword evidence="6" id="KW-0418">Kinase</keyword>
<evidence type="ECO:0000313" key="12">
    <source>
        <dbReference type="EMBL" id="PQJ10269.1"/>
    </source>
</evidence>
<evidence type="ECO:0000256" key="2">
    <source>
        <dbReference type="ARBA" id="ARBA00012438"/>
    </source>
</evidence>
<dbReference type="GO" id="GO:0000155">
    <property type="term" value="F:phosphorelay sensor kinase activity"/>
    <property type="evidence" value="ECO:0007669"/>
    <property type="project" value="InterPro"/>
</dbReference>
<keyword evidence="9" id="KW-0472">Membrane</keyword>
<dbReference type="InterPro" id="IPR003594">
    <property type="entry name" value="HATPase_dom"/>
</dbReference>
<evidence type="ECO:0000256" key="3">
    <source>
        <dbReference type="ARBA" id="ARBA00022553"/>
    </source>
</evidence>
<dbReference type="InterPro" id="IPR011712">
    <property type="entry name" value="Sig_transdc_His_kin_sub3_dim/P"/>
</dbReference>
<dbReference type="Gene3D" id="3.30.565.10">
    <property type="entry name" value="Histidine kinase-like ATPase, C-terminal domain"/>
    <property type="match status" value="1"/>
</dbReference>
<dbReference type="Gene3D" id="1.20.5.1930">
    <property type="match status" value="1"/>
</dbReference>
<keyword evidence="7" id="KW-0067">ATP-binding</keyword>
<evidence type="ECO:0000259" key="10">
    <source>
        <dbReference type="Pfam" id="PF02518"/>
    </source>
</evidence>
<dbReference type="SUPFAM" id="SSF55874">
    <property type="entry name" value="ATPase domain of HSP90 chaperone/DNA topoisomerase II/histidine kinase"/>
    <property type="match status" value="1"/>
</dbReference>
<name>A0A2S7STK8_9BACT</name>
<dbReference type="OrthoDB" id="9760839at2"/>
<dbReference type="InterPro" id="IPR036890">
    <property type="entry name" value="HATPase_C_sf"/>
</dbReference>
<proteinExistence type="predicted"/>
<organism evidence="12 13">
    <name type="scientific">Flavipsychrobacter stenotrophus</name>
    <dbReference type="NCBI Taxonomy" id="2077091"/>
    <lineage>
        <taxon>Bacteria</taxon>
        <taxon>Pseudomonadati</taxon>
        <taxon>Bacteroidota</taxon>
        <taxon>Chitinophagia</taxon>
        <taxon>Chitinophagales</taxon>
        <taxon>Chitinophagaceae</taxon>
        <taxon>Flavipsychrobacter</taxon>
    </lineage>
</organism>
<dbReference type="EC" id="2.7.13.3" evidence="2"/>
<evidence type="ECO:0000256" key="5">
    <source>
        <dbReference type="ARBA" id="ARBA00022741"/>
    </source>
</evidence>
<sequence>MTDHNGITVIFSTLVILLLLCSVIISVFVANRRHVNQEVKIARMEADYEKELRIAEHEVQERVMANVARELHDNLGQRLTVLKMHVERHKIIHKDIREEIEPITADIDTTISELRQISRSLNSDFLEKGGMITAMHDEIERIRKLNTYTIHWTAEEEPKLEKDQRVMMFRIFQETLNNILKHARGKNIYITLQGGSQFMLEVKDDGMGFDVATKMTTGNGAGLNNMIKRAAIANINGSIESEEGKGTICRFTQV</sequence>
<keyword evidence="3" id="KW-0597">Phosphoprotein</keyword>
<evidence type="ECO:0000256" key="8">
    <source>
        <dbReference type="ARBA" id="ARBA00023012"/>
    </source>
</evidence>
<evidence type="ECO:0000259" key="11">
    <source>
        <dbReference type="Pfam" id="PF07730"/>
    </source>
</evidence>
<evidence type="ECO:0000256" key="1">
    <source>
        <dbReference type="ARBA" id="ARBA00000085"/>
    </source>
</evidence>
<feature type="transmembrane region" description="Helical" evidence="9">
    <location>
        <begin position="6"/>
        <end position="30"/>
    </location>
</feature>
<dbReference type="Proteomes" id="UP000239872">
    <property type="component" value="Unassembled WGS sequence"/>
</dbReference>
<dbReference type="RefSeq" id="WP_105040278.1">
    <property type="nucleotide sequence ID" value="NZ_PPSL01000004.1"/>
</dbReference>
<dbReference type="PANTHER" id="PTHR24421:SF10">
    <property type="entry name" value="NITRATE_NITRITE SENSOR PROTEIN NARQ"/>
    <property type="match status" value="1"/>
</dbReference>
<reference evidence="12 13" key="1">
    <citation type="submission" date="2018-01" db="EMBL/GenBank/DDBJ databases">
        <title>A novel member of the phylum Bacteroidetes isolated from glacier ice.</title>
        <authorList>
            <person name="Liu Q."/>
            <person name="Xin Y.-H."/>
        </authorList>
    </citation>
    <scope>NUCLEOTIDE SEQUENCE [LARGE SCALE GENOMIC DNA]</scope>
    <source>
        <strain evidence="12 13">RB1R16</strain>
    </source>
</reference>